<evidence type="ECO:0000313" key="2">
    <source>
        <dbReference type="Proteomes" id="UP000600918"/>
    </source>
</evidence>
<keyword evidence="2" id="KW-1185">Reference proteome</keyword>
<protein>
    <submittedName>
        <fullName evidence="1">Uncharacterized protein</fullName>
    </submittedName>
</protein>
<organism evidence="1 2">
    <name type="scientific">Vespula pensylvanica</name>
    <name type="common">Western yellow jacket</name>
    <name type="synonym">Wasp</name>
    <dbReference type="NCBI Taxonomy" id="30213"/>
    <lineage>
        <taxon>Eukaryota</taxon>
        <taxon>Metazoa</taxon>
        <taxon>Ecdysozoa</taxon>
        <taxon>Arthropoda</taxon>
        <taxon>Hexapoda</taxon>
        <taxon>Insecta</taxon>
        <taxon>Pterygota</taxon>
        <taxon>Neoptera</taxon>
        <taxon>Endopterygota</taxon>
        <taxon>Hymenoptera</taxon>
        <taxon>Apocrita</taxon>
        <taxon>Aculeata</taxon>
        <taxon>Vespoidea</taxon>
        <taxon>Vespidae</taxon>
        <taxon>Vespinae</taxon>
        <taxon>Vespula</taxon>
    </lineage>
</organism>
<accession>A0A834KCR7</accession>
<comment type="caution">
    <text evidence="1">The sequence shown here is derived from an EMBL/GenBank/DDBJ whole genome shotgun (WGS) entry which is preliminary data.</text>
</comment>
<sequence length="164" mass="18490">MSTRGSTTRRRSVRGFHESPRVRFAEGTRCLRVGGIGSGREISSKEESLLGSMPGVAVGRGYVKGTKEVTDRKKEKRNMDGKDQPNLSFMQFVRTTEHQETQRIYVPSMDHPKWWSIFNIELIRHLSTIAFPCSIIGTLIIPNSLMAFDQLSCRPPARIPAIDV</sequence>
<dbReference type="Proteomes" id="UP000600918">
    <property type="component" value="Unassembled WGS sequence"/>
</dbReference>
<dbReference type="EMBL" id="JACSDY010000016">
    <property type="protein sequence ID" value="KAF7404287.1"/>
    <property type="molecule type" value="Genomic_DNA"/>
</dbReference>
<name>A0A834KCR7_VESPE</name>
<evidence type="ECO:0000313" key="1">
    <source>
        <dbReference type="EMBL" id="KAF7404287.1"/>
    </source>
</evidence>
<reference evidence="1" key="1">
    <citation type="journal article" date="2020" name="G3 (Bethesda)">
        <title>High-Quality Assemblies for Three Invasive Social Wasps from the &lt;i&gt;Vespula&lt;/i&gt; Genus.</title>
        <authorList>
            <person name="Harrop T.W.R."/>
            <person name="Guhlin J."/>
            <person name="McLaughlin G.M."/>
            <person name="Permina E."/>
            <person name="Stockwell P."/>
            <person name="Gilligan J."/>
            <person name="Le Lec M.F."/>
            <person name="Gruber M.A.M."/>
            <person name="Quinn O."/>
            <person name="Lovegrove M."/>
            <person name="Duncan E.J."/>
            <person name="Remnant E.J."/>
            <person name="Van Eeckhoven J."/>
            <person name="Graham B."/>
            <person name="Knapp R.A."/>
            <person name="Langford K.W."/>
            <person name="Kronenberg Z."/>
            <person name="Press M.O."/>
            <person name="Eacker S.M."/>
            <person name="Wilson-Rankin E.E."/>
            <person name="Purcell J."/>
            <person name="Lester P.J."/>
            <person name="Dearden P.K."/>
        </authorList>
    </citation>
    <scope>NUCLEOTIDE SEQUENCE</scope>
    <source>
        <strain evidence="1">Volc-1</strain>
    </source>
</reference>
<dbReference type="AlphaFoldDB" id="A0A834KCR7"/>
<proteinExistence type="predicted"/>
<gene>
    <name evidence="1" type="ORF">H0235_014981</name>
</gene>